<keyword evidence="3" id="KW-1185">Reference proteome</keyword>
<feature type="compositionally biased region" description="Low complexity" evidence="1">
    <location>
        <begin position="111"/>
        <end position="126"/>
    </location>
</feature>
<dbReference type="EMBL" id="BSXT01001552">
    <property type="protein sequence ID" value="GMF43529.1"/>
    <property type="molecule type" value="Genomic_DNA"/>
</dbReference>
<evidence type="ECO:0000313" key="2">
    <source>
        <dbReference type="EMBL" id="GMF43529.1"/>
    </source>
</evidence>
<feature type="region of interest" description="Disordered" evidence="1">
    <location>
        <begin position="173"/>
        <end position="208"/>
    </location>
</feature>
<dbReference type="Proteomes" id="UP001165121">
    <property type="component" value="Unassembled WGS sequence"/>
</dbReference>
<evidence type="ECO:0000256" key="1">
    <source>
        <dbReference type="SAM" id="MobiDB-lite"/>
    </source>
</evidence>
<dbReference type="AlphaFoldDB" id="A0A9W7CYH6"/>
<name>A0A9W7CYH6_9STRA</name>
<proteinExistence type="predicted"/>
<feature type="compositionally biased region" description="Basic residues" evidence="1">
    <location>
        <begin position="89"/>
        <end position="101"/>
    </location>
</feature>
<feature type="compositionally biased region" description="Acidic residues" evidence="1">
    <location>
        <begin position="17"/>
        <end position="32"/>
    </location>
</feature>
<reference evidence="2" key="1">
    <citation type="submission" date="2023-04" db="EMBL/GenBank/DDBJ databases">
        <title>Phytophthora fragariaefolia NBRC 109709.</title>
        <authorList>
            <person name="Ichikawa N."/>
            <person name="Sato H."/>
            <person name="Tonouchi N."/>
        </authorList>
    </citation>
    <scope>NUCLEOTIDE SEQUENCE</scope>
    <source>
        <strain evidence="2">NBRC 109709</strain>
    </source>
</reference>
<gene>
    <name evidence="2" type="ORF">Pfra01_001475000</name>
</gene>
<comment type="caution">
    <text evidence="2">The sequence shown here is derived from an EMBL/GenBank/DDBJ whole genome shotgun (WGS) entry which is preliminary data.</text>
</comment>
<sequence>MGRLDVTLSSGGGPSLDDGEIDLVEFEDESEDKTEKDEDYNPHQDLDDGVDDEDEDPDEALDDGVLCVAQRTTRRRRLSRWSAEAPTSKKLKAKSPVKTKVKAGSSDRSKLGSGSSKKPKSKFGGSRCRNASTATALVIKAPQHLDTEGYRVIETPGLGIMYVLQCPDEARRPHYTRSVPNTRFSRRRPEPSRSRHPKGALRRGGVEGFPGDASLDEVVRYPAYGIFLPSPGGLGARSDPGVGGLDRLHGGERGGTLARDSLDRAGPRLGIQVHPGD</sequence>
<feature type="compositionally biased region" description="Basic and acidic residues" evidence="1">
    <location>
        <begin position="33"/>
        <end position="46"/>
    </location>
</feature>
<feature type="region of interest" description="Disordered" evidence="1">
    <location>
        <begin position="1"/>
        <end position="129"/>
    </location>
</feature>
<evidence type="ECO:0000313" key="3">
    <source>
        <dbReference type="Proteomes" id="UP001165121"/>
    </source>
</evidence>
<feature type="region of interest" description="Disordered" evidence="1">
    <location>
        <begin position="230"/>
        <end position="277"/>
    </location>
</feature>
<feature type="compositionally biased region" description="Acidic residues" evidence="1">
    <location>
        <begin position="47"/>
        <end position="62"/>
    </location>
</feature>
<organism evidence="2 3">
    <name type="scientific">Phytophthora fragariaefolia</name>
    <dbReference type="NCBI Taxonomy" id="1490495"/>
    <lineage>
        <taxon>Eukaryota</taxon>
        <taxon>Sar</taxon>
        <taxon>Stramenopiles</taxon>
        <taxon>Oomycota</taxon>
        <taxon>Peronosporomycetes</taxon>
        <taxon>Peronosporales</taxon>
        <taxon>Peronosporaceae</taxon>
        <taxon>Phytophthora</taxon>
    </lineage>
</organism>
<protein>
    <submittedName>
        <fullName evidence="2">Unnamed protein product</fullName>
    </submittedName>
</protein>
<accession>A0A9W7CYH6</accession>